<evidence type="ECO:0000256" key="1">
    <source>
        <dbReference type="ARBA" id="ARBA00004429"/>
    </source>
</evidence>
<dbReference type="AlphaFoldDB" id="A0A261Y617"/>
<comment type="subcellular location">
    <subcellularLocation>
        <location evidence="1">Cell inner membrane</location>
        <topology evidence="1">Multi-pass membrane protein</topology>
    </subcellularLocation>
</comment>
<evidence type="ECO:0000313" key="9">
    <source>
        <dbReference type="EMBL" id="OZJ06055.1"/>
    </source>
</evidence>
<dbReference type="PANTHER" id="PTHR30574">
    <property type="entry name" value="INNER MEMBRANE PROTEIN YEDE"/>
    <property type="match status" value="1"/>
</dbReference>
<dbReference type="Proteomes" id="UP000242875">
    <property type="component" value="Unassembled WGS sequence"/>
</dbReference>
<sequence length="322" mass="34133">MFTPLQTACGGYVLHLASDGLLRLNGRVFGVSGIVHQAVGGDRARWRWGTLVGFGLGTLLVRGVDFGIRGSEAQPLFQHNWRVLEYGVAGLLVGLGTKLASGCTSGHMFCGVSRLSKRSLVATMVFFSAGVATTALFSTAPGCGGRPCYTPTWPSQVTAMLLGMAIIGCKALLAVLAHMDPKLPQTKTIVALSCGMIFAIGLEISGMSTPSKTLGFLNFFHPTGWDPSLLCVVLGGLLPNMWTWMRQIRTLDHPVLDSQFYLPQSQDITASLIMGSALFGIGWGLKGICPGPGLVKLWKPIGDVDGLVWFAGVILGGLIGRV</sequence>
<keyword evidence="3" id="KW-1003">Cell membrane</keyword>
<evidence type="ECO:0000313" key="10">
    <source>
        <dbReference type="Proteomes" id="UP000242875"/>
    </source>
</evidence>
<feature type="transmembrane region" description="Helical" evidence="8">
    <location>
        <begin position="227"/>
        <end position="245"/>
    </location>
</feature>
<dbReference type="Pfam" id="PF04143">
    <property type="entry name" value="Sulf_transp"/>
    <property type="match status" value="1"/>
</dbReference>
<evidence type="ECO:0000256" key="7">
    <source>
        <dbReference type="ARBA" id="ARBA00023136"/>
    </source>
</evidence>
<reference evidence="9 10" key="1">
    <citation type="journal article" date="2017" name="Mycologia">
        <title>Bifiguratus adelaidae, gen. et sp. nov., a new member of Mucoromycotina in endophytic and soil-dwelling habitats.</title>
        <authorList>
            <person name="Torres-Cruz T.J."/>
            <person name="Billingsley Tobias T.L."/>
            <person name="Almatruk M."/>
            <person name="Hesse C."/>
            <person name="Kuske C.R."/>
            <person name="Desiro A."/>
            <person name="Benucci G.M."/>
            <person name="Bonito G."/>
            <person name="Stajich J.E."/>
            <person name="Dunlap C."/>
            <person name="Arnold A.E."/>
            <person name="Porras-Alfaro A."/>
        </authorList>
    </citation>
    <scope>NUCLEOTIDE SEQUENCE [LARGE SCALE GENOMIC DNA]</scope>
    <source>
        <strain evidence="9 10">AZ0501</strain>
    </source>
</reference>
<keyword evidence="2" id="KW-0813">Transport</keyword>
<dbReference type="GO" id="GO:0005886">
    <property type="term" value="C:plasma membrane"/>
    <property type="evidence" value="ECO:0007669"/>
    <property type="project" value="UniProtKB-SubCell"/>
</dbReference>
<name>A0A261Y617_9FUNG</name>
<gene>
    <name evidence="9" type="ORF">BZG36_01165</name>
</gene>
<evidence type="ECO:0000256" key="3">
    <source>
        <dbReference type="ARBA" id="ARBA00022475"/>
    </source>
</evidence>
<evidence type="ECO:0000256" key="6">
    <source>
        <dbReference type="ARBA" id="ARBA00022989"/>
    </source>
</evidence>
<keyword evidence="5 8" id="KW-0812">Transmembrane</keyword>
<evidence type="ECO:0000256" key="8">
    <source>
        <dbReference type="SAM" id="Phobius"/>
    </source>
</evidence>
<keyword evidence="4" id="KW-0997">Cell inner membrane</keyword>
<feature type="transmembrane region" description="Helical" evidence="8">
    <location>
        <begin position="189"/>
        <end position="207"/>
    </location>
</feature>
<dbReference type="InterPro" id="IPR046513">
    <property type="entry name" value="DUF6691"/>
</dbReference>
<dbReference type="PANTHER" id="PTHR30574:SF1">
    <property type="entry name" value="SULPHUR TRANSPORT DOMAIN-CONTAINING PROTEIN"/>
    <property type="match status" value="1"/>
</dbReference>
<dbReference type="EMBL" id="MVBO01000007">
    <property type="protein sequence ID" value="OZJ06055.1"/>
    <property type="molecule type" value="Genomic_DNA"/>
</dbReference>
<accession>A0A261Y617</accession>
<evidence type="ECO:0000256" key="2">
    <source>
        <dbReference type="ARBA" id="ARBA00022448"/>
    </source>
</evidence>
<comment type="caution">
    <text evidence="9">The sequence shown here is derived from an EMBL/GenBank/DDBJ whole genome shotgun (WGS) entry which is preliminary data.</text>
</comment>
<dbReference type="InterPro" id="IPR007272">
    <property type="entry name" value="Sulf_transp_TsuA/YedE"/>
</dbReference>
<keyword evidence="10" id="KW-1185">Reference proteome</keyword>
<dbReference type="OrthoDB" id="10254418at2759"/>
<proteinExistence type="predicted"/>
<feature type="transmembrane region" description="Helical" evidence="8">
    <location>
        <begin position="157"/>
        <end position="177"/>
    </location>
</feature>
<protein>
    <submittedName>
        <fullName evidence="9">Uncharacterized protein</fullName>
    </submittedName>
</protein>
<organism evidence="9 10">
    <name type="scientific">Bifiguratus adelaidae</name>
    <dbReference type="NCBI Taxonomy" id="1938954"/>
    <lineage>
        <taxon>Eukaryota</taxon>
        <taxon>Fungi</taxon>
        <taxon>Fungi incertae sedis</taxon>
        <taxon>Mucoromycota</taxon>
        <taxon>Mucoromycotina</taxon>
        <taxon>Endogonomycetes</taxon>
        <taxon>Endogonales</taxon>
        <taxon>Endogonales incertae sedis</taxon>
        <taxon>Bifiguratus</taxon>
    </lineage>
</organism>
<keyword evidence="7 8" id="KW-0472">Membrane</keyword>
<keyword evidence="6 8" id="KW-1133">Transmembrane helix</keyword>
<dbReference type="Pfam" id="PF20398">
    <property type="entry name" value="DUF6691"/>
    <property type="match status" value="1"/>
</dbReference>
<evidence type="ECO:0000256" key="4">
    <source>
        <dbReference type="ARBA" id="ARBA00022519"/>
    </source>
</evidence>
<evidence type="ECO:0000256" key="5">
    <source>
        <dbReference type="ARBA" id="ARBA00022692"/>
    </source>
</evidence>
<feature type="transmembrane region" description="Helical" evidence="8">
    <location>
        <begin position="119"/>
        <end position="137"/>
    </location>
</feature>